<protein>
    <submittedName>
        <fullName evidence="1">Uncharacterized protein</fullName>
    </submittedName>
</protein>
<sequence>MNDAAQPEPASFADSASCLQALLNAVEDQVVVIDS</sequence>
<dbReference type="EMBL" id="CP020373">
    <property type="protein sequence ID" value="AZQ12616.1"/>
    <property type="molecule type" value="Genomic_DNA"/>
</dbReference>
<proteinExistence type="predicted"/>
<evidence type="ECO:0000313" key="1">
    <source>
        <dbReference type="EMBL" id="AZQ12616.1"/>
    </source>
</evidence>
<evidence type="ECO:0000313" key="2">
    <source>
        <dbReference type="Proteomes" id="UP000278437"/>
    </source>
</evidence>
<gene>
    <name evidence="1" type="ORF">STH12_03557</name>
</gene>
<organism evidence="1 2">
    <name type="scientific">Shewanella khirikhana</name>
    <dbReference type="NCBI Taxonomy" id="1965282"/>
    <lineage>
        <taxon>Bacteria</taxon>
        <taxon>Pseudomonadati</taxon>
        <taxon>Pseudomonadota</taxon>
        <taxon>Gammaproteobacteria</taxon>
        <taxon>Alteromonadales</taxon>
        <taxon>Shewanellaceae</taxon>
        <taxon>Shewanella</taxon>
    </lineage>
</organism>
<reference evidence="2" key="1">
    <citation type="submission" date="2017-03" db="EMBL/GenBank/DDBJ databases">
        <title>Full genome sequence of a non-lethal Shewanella isolate that potentiates virulence of Vibio parahaemolyticus causing acute hepatopancreatic necrosis disease (AHPND) in shrimp.</title>
        <authorList>
            <person name="Prachumwat A."/>
            <person name="Sritunyalucksana K."/>
        </authorList>
    </citation>
    <scope>NUCLEOTIDE SEQUENCE [LARGE SCALE GENOMIC DNA]</scope>
    <source>
        <strain evidence="2">TH2012</strain>
    </source>
</reference>
<accession>A0ABM7DSD3</accession>
<dbReference type="Proteomes" id="UP000278437">
    <property type="component" value="Chromosome"/>
</dbReference>
<name>A0ABM7DSD3_9GAMM</name>
<keyword evidence="2" id="KW-1185">Reference proteome</keyword>